<reference evidence="7 8" key="1">
    <citation type="submission" date="2019-07" db="EMBL/GenBank/DDBJ databases">
        <title>Full genome sequence of Humibacter sp. WJ7-1.</title>
        <authorList>
            <person name="Im W.-T."/>
        </authorList>
    </citation>
    <scope>NUCLEOTIDE SEQUENCE [LARGE SCALE GENOMIC DNA]</scope>
    <source>
        <strain evidence="7 8">WJ7-1</strain>
    </source>
</reference>
<dbReference type="InterPro" id="IPR051013">
    <property type="entry name" value="MBL_superfamily_lactonases"/>
</dbReference>
<name>A0A5B8M6G6_9MICO</name>
<dbReference type="PANTHER" id="PTHR42978">
    <property type="entry name" value="QUORUM-QUENCHING LACTONASE YTNP-RELATED-RELATED"/>
    <property type="match status" value="1"/>
</dbReference>
<dbReference type="RefSeq" id="WP_146321743.1">
    <property type="nucleotide sequence ID" value="NZ_CP042305.1"/>
</dbReference>
<evidence type="ECO:0000256" key="4">
    <source>
        <dbReference type="ARBA" id="ARBA00022801"/>
    </source>
</evidence>
<dbReference type="Gene3D" id="3.60.15.10">
    <property type="entry name" value="Ribonuclease Z/Hydroxyacylglutathione hydrolase-like"/>
    <property type="match status" value="1"/>
</dbReference>
<dbReference type="SUPFAM" id="SSF56281">
    <property type="entry name" value="Metallo-hydrolase/oxidoreductase"/>
    <property type="match status" value="1"/>
</dbReference>
<evidence type="ECO:0000313" key="7">
    <source>
        <dbReference type="EMBL" id="QDZ15709.1"/>
    </source>
</evidence>
<evidence type="ECO:0000256" key="5">
    <source>
        <dbReference type="ARBA" id="ARBA00022833"/>
    </source>
</evidence>
<organism evidence="7 8">
    <name type="scientific">Humibacter ginsenosidimutans</name>
    <dbReference type="NCBI Taxonomy" id="2599293"/>
    <lineage>
        <taxon>Bacteria</taxon>
        <taxon>Bacillati</taxon>
        <taxon>Actinomycetota</taxon>
        <taxon>Actinomycetes</taxon>
        <taxon>Micrococcales</taxon>
        <taxon>Microbacteriaceae</taxon>
        <taxon>Humibacter</taxon>
    </lineage>
</organism>
<dbReference type="AlphaFoldDB" id="A0A5B8M6G6"/>
<protein>
    <submittedName>
        <fullName evidence="7">MBL fold metallo-hydrolase</fullName>
    </submittedName>
</protein>
<evidence type="ECO:0000256" key="1">
    <source>
        <dbReference type="ARBA" id="ARBA00001947"/>
    </source>
</evidence>
<keyword evidence="3" id="KW-0479">Metal-binding</keyword>
<evidence type="ECO:0000313" key="8">
    <source>
        <dbReference type="Proteomes" id="UP000320216"/>
    </source>
</evidence>
<keyword evidence="5" id="KW-0862">Zinc</keyword>
<dbReference type="GO" id="GO:0046872">
    <property type="term" value="F:metal ion binding"/>
    <property type="evidence" value="ECO:0007669"/>
    <property type="project" value="UniProtKB-KW"/>
</dbReference>
<dbReference type="OrthoDB" id="3196337at2"/>
<comment type="cofactor">
    <cofactor evidence="1">
        <name>Zn(2+)</name>
        <dbReference type="ChEBI" id="CHEBI:29105"/>
    </cofactor>
</comment>
<dbReference type="EMBL" id="CP042305">
    <property type="protein sequence ID" value="QDZ15709.1"/>
    <property type="molecule type" value="Genomic_DNA"/>
</dbReference>
<keyword evidence="8" id="KW-1185">Reference proteome</keyword>
<accession>A0A5B8M6G6</accession>
<dbReference type="InterPro" id="IPR036866">
    <property type="entry name" value="RibonucZ/Hydroxyglut_hydro"/>
</dbReference>
<evidence type="ECO:0000256" key="3">
    <source>
        <dbReference type="ARBA" id="ARBA00022723"/>
    </source>
</evidence>
<gene>
    <name evidence="7" type="ORF">FPZ11_13925</name>
</gene>
<comment type="similarity">
    <text evidence="2">Belongs to the metallo-beta-lactamase superfamily.</text>
</comment>
<dbReference type="InterPro" id="IPR001279">
    <property type="entry name" value="Metallo-B-lactamas"/>
</dbReference>
<dbReference type="GO" id="GO:0016787">
    <property type="term" value="F:hydrolase activity"/>
    <property type="evidence" value="ECO:0007669"/>
    <property type="project" value="UniProtKB-KW"/>
</dbReference>
<dbReference type="KEGG" id="huw:FPZ11_13925"/>
<sequence>MTRIDTAHDATTLHRSDDTALVSTLAREVVAFAAMPKGLVRPRRPRGDFARTLRDAPFPEASASVTLTAFRQPVRDIPTLSTAEGLRHPSRVGNAMTSFVVKHPDATVLVDAALCDDFEPRVLSHLPSPYRVFVRPAEGSRSVRASLADEGLTFADVDFALATHLHWDHVSGLVDAPDLVLHATRADWEWAMNGPRAPIGVVREALRGRATELFELDGPPVLTFERSHDLFGDGSVTAVGLAGHTPGSVGYLLHLGDVGLHTPASARWVLLIGDAVWHGVQLDHRRQKPTFPGRLVDADRDAAYESIQRIAALAAGIPIVATHDPDAAAPFFAPA</sequence>
<dbReference type="Pfam" id="PF00753">
    <property type="entry name" value="Lactamase_B"/>
    <property type="match status" value="1"/>
</dbReference>
<evidence type="ECO:0000256" key="2">
    <source>
        <dbReference type="ARBA" id="ARBA00007749"/>
    </source>
</evidence>
<dbReference type="PANTHER" id="PTHR42978:SF2">
    <property type="entry name" value="102 KBASES UNSTABLE REGION: FROM 1 TO 119443"/>
    <property type="match status" value="1"/>
</dbReference>
<evidence type="ECO:0000259" key="6">
    <source>
        <dbReference type="SMART" id="SM00849"/>
    </source>
</evidence>
<dbReference type="SMART" id="SM00849">
    <property type="entry name" value="Lactamase_B"/>
    <property type="match status" value="1"/>
</dbReference>
<keyword evidence="4 7" id="KW-0378">Hydrolase</keyword>
<proteinExistence type="inferred from homology"/>
<dbReference type="Proteomes" id="UP000320216">
    <property type="component" value="Chromosome"/>
</dbReference>
<feature type="domain" description="Metallo-beta-lactamase" evidence="6">
    <location>
        <begin position="95"/>
        <end position="323"/>
    </location>
</feature>